<evidence type="ECO:0000313" key="1">
    <source>
        <dbReference type="EMBL" id="PTQ50761.1"/>
    </source>
</evidence>
<evidence type="ECO:0000313" key="2">
    <source>
        <dbReference type="Proteomes" id="UP000244180"/>
    </source>
</evidence>
<protein>
    <submittedName>
        <fullName evidence="1">Uncharacterized protein</fullName>
    </submittedName>
</protein>
<organism evidence="1 2">
    <name type="scientific">Hydrogenibacillus schlegelii</name>
    <name type="common">Bacillus schlegelii</name>
    <dbReference type="NCBI Taxonomy" id="1484"/>
    <lineage>
        <taxon>Bacteria</taxon>
        <taxon>Bacillati</taxon>
        <taxon>Bacillota</taxon>
        <taxon>Bacilli</taxon>
        <taxon>Bacillales</taxon>
        <taxon>Bacillales Family X. Incertae Sedis</taxon>
        <taxon>Hydrogenibacillus</taxon>
    </lineage>
</organism>
<gene>
    <name evidence="1" type="ORF">HSCHL_0049</name>
</gene>
<accession>A0A2T5G3L8</accession>
<reference evidence="1 2" key="1">
    <citation type="submission" date="2017-08" db="EMBL/GenBank/DDBJ databases">
        <title>Burning lignite coal seam in the remote Altai Mountains harbors a hydrogen-driven thermophilic microbial community.</title>
        <authorList>
            <person name="Kadnikov V.V."/>
            <person name="Mardanov A.V."/>
            <person name="Ivasenko D."/>
            <person name="Beletsky A.V."/>
            <person name="Karnachuk O.V."/>
            <person name="Ravin N.V."/>
        </authorList>
    </citation>
    <scope>NUCLEOTIDE SEQUENCE [LARGE SCALE GENOMIC DNA]</scope>
    <source>
        <strain evidence="1">AL33</strain>
    </source>
</reference>
<comment type="caution">
    <text evidence="1">The sequence shown here is derived from an EMBL/GenBank/DDBJ whole genome shotgun (WGS) entry which is preliminary data.</text>
</comment>
<dbReference type="Proteomes" id="UP000244180">
    <property type="component" value="Unassembled WGS sequence"/>
</dbReference>
<dbReference type="AlphaFoldDB" id="A0A2T5G3L8"/>
<proteinExistence type="predicted"/>
<name>A0A2T5G3L8_HYDSH</name>
<dbReference type="EMBL" id="PEBV01000082">
    <property type="protein sequence ID" value="PTQ50761.1"/>
    <property type="molecule type" value="Genomic_DNA"/>
</dbReference>
<sequence>MHKVNKKEEYNNMKEMVQNLRKYFPAPYYEYRDLIRRFAVIDQHGMGYRTIVSIQKDVLEELDLYRLLEELKKYINLTR</sequence>